<dbReference type="EMBL" id="HBUF01286805">
    <property type="protein sequence ID" value="CAG6688410.1"/>
    <property type="molecule type" value="Transcribed_RNA"/>
</dbReference>
<proteinExistence type="predicted"/>
<name>A0A8D8TK00_9HEMI</name>
<dbReference type="AlphaFoldDB" id="A0A8D8TK00"/>
<evidence type="ECO:0000313" key="1">
    <source>
        <dbReference type="EMBL" id="CAG6688411.1"/>
    </source>
</evidence>
<organism evidence="1">
    <name type="scientific">Cacopsylla melanoneura</name>
    <dbReference type="NCBI Taxonomy" id="428564"/>
    <lineage>
        <taxon>Eukaryota</taxon>
        <taxon>Metazoa</taxon>
        <taxon>Ecdysozoa</taxon>
        <taxon>Arthropoda</taxon>
        <taxon>Hexapoda</taxon>
        <taxon>Insecta</taxon>
        <taxon>Pterygota</taxon>
        <taxon>Neoptera</taxon>
        <taxon>Paraneoptera</taxon>
        <taxon>Hemiptera</taxon>
        <taxon>Sternorrhyncha</taxon>
        <taxon>Psylloidea</taxon>
        <taxon>Psyllidae</taxon>
        <taxon>Psyllinae</taxon>
        <taxon>Cacopsylla</taxon>
    </lineage>
</organism>
<reference evidence="1" key="1">
    <citation type="submission" date="2021-05" db="EMBL/GenBank/DDBJ databases">
        <authorList>
            <person name="Alioto T."/>
            <person name="Alioto T."/>
            <person name="Gomez Garrido J."/>
        </authorList>
    </citation>
    <scope>NUCLEOTIDE SEQUENCE</scope>
</reference>
<accession>A0A8D8TK00</accession>
<dbReference type="EMBL" id="HBUF01286806">
    <property type="protein sequence ID" value="CAG6688411.1"/>
    <property type="molecule type" value="Transcribed_RNA"/>
</dbReference>
<sequence>MRDLMYSKCSDSTQLLSLCTSLPRASLSQVIHLTSTVWATRLKLLSSLLPTELIFRSECPDTIPSQLPTVYTTTTQSKTTAPTIRKASVCSTLNTLVLIRSPKLGDVAHLWVLDG</sequence>
<protein>
    <submittedName>
        <fullName evidence="1">Uncharacterized protein</fullName>
    </submittedName>
</protein>